<dbReference type="InterPro" id="IPR011868">
    <property type="entry name" value="ModC_ABC_ATP-bd"/>
</dbReference>
<evidence type="ECO:0000256" key="7">
    <source>
        <dbReference type="ARBA" id="ARBA00022967"/>
    </source>
</evidence>
<dbReference type="SUPFAM" id="SSF52540">
    <property type="entry name" value="P-loop containing nucleoside triphosphate hydrolases"/>
    <property type="match status" value="1"/>
</dbReference>
<dbReference type="PROSITE" id="PS00211">
    <property type="entry name" value="ABC_TRANSPORTER_1"/>
    <property type="match status" value="1"/>
</dbReference>
<feature type="domain" description="Mop" evidence="11">
    <location>
        <begin position="301"/>
        <end position="366"/>
    </location>
</feature>
<dbReference type="PROSITE" id="PS51866">
    <property type="entry name" value="MOP"/>
    <property type="match status" value="1"/>
</dbReference>
<dbReference type="InterPro" id="IPR003593">
    <property type="entry name" value="AAA+_ATPase"/>
</dbReference>
<dbReference type="SMART" id="SM00382">
    <property type="entry name" value="AAA"/>
    <property type="match status" value="1"/>
</dbReference>
<keyword evidence="4" id="KW-0997">Cell inner membrane</keyword>
<organism evidence="12 13">
    <name type="scientific">Saccharospirillum mangrovi</name>
    <dbReference type="NCBI Taxonomy" id="2161747"/>
    <lineage>
        <taxon>Bacteria</taxon>
        <taxon>Pseudomonadati</taxon>
        <taxon>Pseudomonadota</taxon>
        <taxon>Gammaproteobacteria</taxon>
        <taxon>Oceanospirillales</taxon>
        <taxon>Saccharospirillaceae</taxon>
        <taxon>Saccharospirillum</taxon>
    </lineage>
</organism>
<feature type="domain" description="ABC transporter" evidence="10">
    <location>
        <begin position="1"/>
        <end position="237"/>
    </location>
</feature>
<keyword evidence="7" id="KW-1278">Translocase</keyword>
<evidence type="ECO:0000259" key="10">
    <source>
        <dbReference type="PROSITE" id="PS50893"/>
    </source>
</evidence>
<gene>
    <name evidence="12" type="primary">modC</name>
    <name evidence="12" type="ORF">ACFOOG_15170</name>
</gene>
<keyword evidence="3 9" id="KW-0500">Molybdenum</keyword>
<dbReference type="PANTHER" id="PTHR43514">
    <property type="entry name" value="ABC TRANSPORTER I FAMILY MEMBER 10"/>
    <property type="match status" value="1"/>
</dbReference>
<keyword evidence="1" id="KW-0813">Transport</keyword>
<evidence type="ECO:0000256" key="6">
    <source>
        <dbReference type="ARBA" id="ARBA00022840"/>
    </source>
</evidence>
<dbReference type="Gene3D" id="3.40.50.300">
    <property type="entry name" value="P-loop containing nucleotide triphosphate hydrolases"/>
    <property type="match status" value="1"/>
</dbReference>
<name>A0ABV8A034_9GAMM</name>
<keyword evidence="6 12" id="KW-0067">ATP-binding</keyword>
<keyword evidence="5" id="KW-0547">Nucleotide-binding</keyword>
<evidence type="ECO:0000259" key="11">
    <source>
        <dbReference type="PROSITE" id="PS51866"/>
    </source>
</evidence>
<dbReference type="PROSITE" id="PS50893">
    <property type="entry name" value="ABC_TRANSPORTER_2"/>
    <property type="match status" value="1"/>
</dbReference>
<evidence type="ECO:0000256" key="4">
    <source>
        <dbReference type="ARBA" id="ARBA00022519"/>
    </source>
</evidence>
<dbReference type="InterPro" id="IPR003439">
    <property type="entry name" value="ABC_transporter-like_ATP-bd"/>
</dbReference>
<dbReference type="GO" id="GO:0005524">
    <property type="term" value="F:ATP binding"/>
    <property type="evidence" value="ECO:0007669"/>
    <property type="project" value="UniProtKB-KW"/>
</dbReference>
<dbReference type="InterPro" id="IPR027417">
    <property type="entry name" value="P-loop_NTPase"/>
</dbReference>
<dbReference type="NCBIfam" id="TIGR02142">
    <property type="entry name" value="modC_ABC"/>
    <property type="match status" value="1"/>
</dbReference>
<dbReference type="InterPro" id="IPR004606">
    <property type="entry name" value="Mop_domain"/>
</dbReference>
<dbReference type="PANTHER" id="PTHR43514:SF4">
    <property type="entry name" value="ABC TRANSPORTER I FAMILY MEMBER 10"/>
    <property type="match status" value="1"/>
</dbReference>
<comment type="caution">
    <text evidence="12">The sequence shown here is derived from an EMBL/GenBank/DDBJ whole genome shotgun (WGS) entry which is preliminary data.</text>
</comment>
<dbReference type="Gene3D" id="2.40.50.100">
    <property type="match status" value="1"/>
</dbReference>
<evidence type="ECO:0000256" key="3">
    <source>
        <dbReference type="ARBA" id="ARBA00022505"/>
    </source>
</evidence>
<sequence>MKLHVHTHLTRANFTLAVDCTLPLSGVTALFGRSGCGKTTLLRIISGLDPAANSRVAIEQTSGDITVWQDSRQFVPLHRRRIGMVFQEPSLLPHLSVRENLLFGFRRTPEAERHVTFDDAVNLLGITELVDRPVHALSGGQAQRVSLGRALLRNPQLLLLDEPLSALDTQTKREIMPFLSRLANDVDIPIILVTHAAEEVEQLADRVVFMHQGDIERIESLADAILRPDSPLFIDRGAASVLYGELGAVNAHGLQSFGNRDIQLWLQPTGVTQSPALQKQQKTRLRIMARDVSLALNPIPDVSIQNQLPATIDRIDSPEGGRVVVVCHLQDGQVILAEISPWAKAQLNLHVGQSIVVLVKAVALLN</sequence>
<evidence type="ECO:0000256" key="9">
    <source>
        <dbReference type="PROSITE-ProRule" id="PRU01213"/>
    </source>
</evidence>
<keyword evidence="13" id="KW-1185">Reference proteome</keyword>
<dbReference type="InterPro" id="IPR005116">
    <property type="entry name" value="Transp-assoc_OB_typ1"/>
</dbReference>
<dbReference type="InterPro" id="IPR017871">
    <property type="entry name" value="ABC_transporter-like_CS"/>
</dbReference>
<dbReference type="Proteomes" id="UP001595617">
    <property type="component" value="Unassembled WGS sequence"/>
</dbReference>
<dbReference type="Pfam" id="PF03459">
    <property type="entry name" value="TOBE"/>
    <property type="match status" value="1"/>
</dbReference>
<evidence type="ECO:0000256" key="5">
    <source>
        <dbReference type="ARBA" id="ARBA00022741"/>
    </source>
</evidence>
<protein>
    <submittedName>
        <fullName evidence="12">Molybdenum ABC transporter ATP-binding protein</fullName>
    </submittedName>
</protein>
<reference evidence="13" key="1">
    <citation type="journal article" date="2019" name="Int. J. Syst. Evol. Microbiol.">
        <title>The Global Catalogue of Microorganisms (GCM) 10K type strain sequencing project: providing services to taxonomists for standard genome sequencing and annotation.</title>
        <authorList>
            <consortium name="The Broad Institute Genomics Platform"/>
            <consortium name="The Broad Institute Genome Sequencing Center for Infectious Disease"/>
            <person name="Wu L."/>
            <person name="Ma J."/>
        </authorList>
    </citation>
    <scope>NUCLEOTIDE SEQUENCE [LARGE SCALE GENOMIC DNA]</scope>
    <source>
        <strain evidence="13">IBRC 10765</strain>
    </source>
</reference>
<dbReference type="EMBL" id="JBHRYR010000005">
    <property type="protein sequence ID" value="MFC3854183.1"/>
    <property type="molecule type" value="Genomic_DNA"/>
</dbReference>
<evidence type="ECO:0000256" key="2">
    <source>
        <dbReference type="ARBA" id="ARBA00022475"/>
    </source>
</evidence>
<evidence type="ECO:0000313" key="13">
    <source>
        <dbReference type="Proteomes" id="UP001595617"/>
    </source>
</evidence>
<evidence type="ECO:0000256" key="8">
    <source>
        <dbReference type="ARBA" id="ARBA00023136"/>
    </source>
</evidence>
<dbReference type="InterPro" id="IPR050334">
    <property type="entry name" value="Molybdenum_import_ModC"/>
</dbReference>
<dbReference type="SUPFAM" id="SSF50331">
    <property type="entry name" value="MOP-like"/>
    <property type="match status" value="1"/>
</dbReference>
<keyword evidence="2" id="KW-1003">Cell membrane</keyword>
<evidence type="ECO:0000313" key="12">
    <source>
        <dbReference type="EMBL" id="MFC3854183.1"/>
    </source>
</evidence>
<dbReference type="Pfam" id="PF00005">
    <property type="entry name" value="ABC_tran"/>
    <property type="match status" value="1"/>
</dbReference>
<proteinExistence type="predicted"/>
<accession>A0ABV8A034</accession>
<keyword evidence="8" id="KW-0472">Membrane</keyword>
<dbReference type="RefSeq" id="WP_380698212.1">
    <property type="nucleotide sequence ID" value="NZ_JBHRYR010000005.1"/>
</dbReference>
<evidence type="ECO:0000256" key="1">
    <source>
        <dbReference type="ARBA" id="ARBA00022448"/>
    </source>
</evidence>
<dbReference type="InterPro" id="IPR008995">
    <property type="entry name" value="Mo/tungstate-bd_C_term_dom"/>
</dbReference>